<comment type="caution">
    <text evidence="2">The sequence shown here is derived from an EMBL/GenBank/DDBJ whole genome shotgun (WGS) entry which is preliminary data.</text>
</comment>
<name>A0ABU4YLC9_9HYPH</name>
<keyword evidence="1" id="KW-0472">Membrane</keyword>
<organism evidence="2 3">
    <name type="scientific">Mesorhizobium humile</name>
    <dbReference type="NCBI Taxonomy" id="3072313"/>
    <lineage>
        <taxon>Bacteria</taxon>
        <taxon>Pseudomonadati</taxon>
        <taxon>Pseudomonadota</taxon>
        <taxon>Alphaproteobacteria</taxon>
        <taxon>Hyphomicrobiales</taxon>
        <taxon>Phyllobacteriaceae</taxon>
        <taxon>Mesorhizobium</taxon>
    </lineage>
</organism>
<reference evidence="2 3" key="1">
    <citation type="submission" date="2023-08" db="EMBL/GenBank/DDBJ databases">
        <title>Implementing the SeqCode for naming new Mesorhizobium species isolated from Vachellia karroo root nodules.</title>
        <authorList>
            <person name="Van Lill M."/>
        </authorList>
    </citation>
    <scope>NUCLEOTIDE SEQUENCE [LARGE SCALE GENOMIC DNA]</scope>
    <source>
        <strain evidence="2 3">VK2B</strain>
    </source>
</reference>
<accession>A0ABU4YLC9</accession>
<keyword evidence="1" id="KW-1133">Transmembrane helix</keyword>
<keyword evidence="1" id="KW-0812">Transmembrane</keyword>
<protein>
    <submittedName>
        <fullName evidence="2">Uncharacterized protein</fullName>
    </submittedName>
</protein>
<sequence length="143" mass="15888">MIDHRFRRIARKREARNENRLPLKHLHANEPVTACEASAGWARCRMTSCHFETNSRSSAIKPKPNCGKTAIDRRDRNLNRGKNEMSKIVRNVILAVVAVSGLAGSAYAQQTTVNSCSNHDDYYGMCLGAANNGGHHGSRGDRR</sequence>
<gene>
    <name evidence="2" type="ORF">RFM52_15490</name>
</gene>
<dbReference type="EMBL" id="JAVIIV010000009">
    <property type="protein sequence ID" value="MDX8486607.1"/>
    <property type="molecule type" value="Genomic_DNA"/>
</dbReference>
<feature type="transmembrane region" description="Helical" evidence="1">
    <location>
        <begin position="88"/>
        <end position="108"/>
    </location>
</feature>
<evidence type="ECO:0000313" key="2">
    <source>
        <dbReference type="EMBL" id="MDX8486607.1"/>
    </source>
</evidence>
<evidence type="ECO:0000313" key="3">
    <source>
        <dbReference type="Proteomes" id="UP001280156"/>
    </source>
</evidence>
<dbReference type="RefSeq" id="WP_320297329.1">
    <property type="nucleotide sequence ID" value="NZ_JAVIIU010000010.1"/>
</dbReference>
<dbReference type="Proteomes" id="UP001280156">
    <property type="component" value="Unassembled WGS sequence"/>
</dbReference>
<proteinExistence type="predicted"/>
<evidence type="ECO:0000256" key="1">
    <source>
        <dbReference type="SAM" id="Phobius"/>
    </source>
</evidence>
<keyword evidence="3" id="KW-1185">Reference proteome</keyword>